<protein>
    <submittedName>
        <fullName evidence="2">Sensor protein ChvG</fullName>
        <ecNumber evidence="2">2.7.13.3</ecNumber>
    </submittedName>
</protein>
<evidence type="ECO:0000259" key="1">
    <source>
        <dbReference type="Pfam" id="PF01738"/>
    </source>
</evidence>
<dbReference type="GO" id="GO:0004673">
    <property type="term" value="F:protein histidine kinase activity"/>
    <property type="evidence" value="ECO:0007669"/>
    <property type="project" value="UniProtKB-EC"/>
</dbReference>
<keyword evidence="2" id="KW-0808">Transferase</keyword>
<gene>
    <name evidence="2" type="primary">chvG</name>
    <name evidence="2" type="ORF">RS24_01640</name>
</gene>
<dbReference type="EMBL" id="AWXE01000004">
    <property type="protein sequence ID" value="ERL46632.1"/>
    <property type="molecule type" value="Genomic_DNA"/>
</dbReference>
<proteinExistence type="predicted"/>
<feature type="domain" description="Dienelactone hydrolase" evidence="1">
    <location>
        <begin position="17"/>
        <end position="230"/>
    </location>
</feature>
<evidence type="ECO:0000313" key="3">
    <source>
        <dbReference type="Proteomes" id="UP000016762"/>
    </source>
</evidence>
<dbReference type="InterPro" id="IPR002925">
    <property type="entry name" value="Dienelactn_hydro"/>
</dbReference>
<keyword evidence="3" id="KW-1185">Reference proteome</keyword>
<organism evidence="2 3">
    <name type="scientific">Candidatus Micropelagius thuwalensis</name>
    <dbReference type="NCBI Taxonomy" id="1397666"/>
    <lineage>
        <taxon>Bacteria</taxon>
        <taxon>Pseudomonadati</taxon>
        <taxon>Pseudomonadota</taxon>
        <taxon>Alphaproteobacteria</taxon>
        <taxon>PS1 clade</taxon>
        <taxon>Candidatus Micropelagius</taxon>
    </lineage>
</organism>
<sequence length="232" mass="24615">MTGNMISVETSGASGQMGAYMATPDGEGAPGLVIIQEVFGVNDFIRATVEAYAAKSFVTAAPDIFWRLEPGVQLNPNKEEEFNRGIELMGQFDQPTGIDDIQATITTLRNHPACNGKVGVLGFCLGGRLAYMAALGTDADVAVSYYGVGIETMLDQAGNIKIPTLLHIAEDDGFVPPEAQAAIKDGLTADNFDVHIYPGVDHGFARFTGMHYDEAAANLANERSLALLNSAL</sequence>
<comment type="caution">
    <text evidence="2">The sequence shown here is derived from an EMBL/GenBank/DDBJ whole genome shotgun (WGS) entry which is preliminary data.</text>
</comment>
<dbReference type="InterPro" id="IPR051049">
    <property type="entry name" value="Dienelactone_hydrolase-like"/>
</dbReference>
<dbReference type="AlphaFoldDB" id="U2XNC8"/>
<evidence type="ECO:0000313" key="2">
    <source>
        <dbReference type="EMBL" id="ERL46632.1"/>
    </source>
</evidence>
<dbReference type="PANTHER" id="PTHR46623">
    <property type="entry name" value="CARBOXYMETHYLENEBUTENOLIDASE-RELATED"/>
    <property type="match status" value="1"/>
</dbReference>
<dbReference type="eggNOG" id="COG0412">
    <property type="taxonomic scope" value="Bacteria"/>
</dbReference>
<accession>U2XNC8</accession>
<dbReference type="SUPFAM" id="SSF53474">
    <property type="entry name" value="alpha/beta-Hydrolases"/>
    <property type="match status" value="1"/>
</dbReference>
<dbReference type="PATRIC" id="fig|1397666.3.peg.1528"/>
<dbReference type="STRING" id="1397666.RS24_01640"/>
<reference evidence="2 3" key="1">
    <citation type="journal article" date="2014" name="FEMS Microbiol. Ecol.">
        <title>Genomic differentiation among two strains of the PS1 clade isolated from geographically separated marine habitats.</title>
        <authorList>
            <person name="Jimenez-Infante F."/>
            <person name="Ngugi D.K."/>
            <person name="Alam I."/>
            <person name="Rashid M."/>
            <person name="Baalawi W."/>
            <person name="Kamau A.A."/>
            <person name="Bajic V.B."/>
            <person name="Stingl U."/>
        </authorList>
    </citation>
    <scope>NUCLEOTIDE SEQUENCE [LARGE SCALE GENOMIC DNA]</scope>
    <source>
        <strain evidence="2 3">RS24</strain>
    </source>
</reference>
<dbReference type="RefSeq" id="WP_021777610.1">
    <property type="nucleotide sequence ID" value="NZ_AWXE01000004.1"/>
</dbReference>
<dbReference type="PANTHER" id="PTHR46623:SF6">
    <property type="entry name" value="ALPHA_BETA-HYDROLASES SUPERFAMILY PROTEIN"/>
    <property type="match status" value="1"/>
</dbReference>
<name>U2XNC8_9PROT</name>
<dbReference type="Pfam" id="PF01738">
    <property type="entry name" value="DLH"/>
    <property type="match status" value="1"/>
</dbReference>
<dbReference type="Gene3D" id="3.40.50.1820">
    <property type="entry name" value="alpha/beta hydrolase"/>
    <property type="match status" value="1"/>
</dbReference>
<dbReference type="Proteomes" id="UP000016762">
    <property type="component" value="Unassembled WGS sequence"/>
</dbReference>
<dbReference type="EC" id="2.7.13.3" evidence="2"/>
<dbReference type="InterPro" id="IPR029058">
    <property type="entry name" value="AB_hydrolase_fold"/>
</dbReference>
<dbReference type="GO" id="GO:0016787">
    <property type="term" value="F:hydrolase activity"/>
    <property type="evidence" value="ECO:0007669"/>
    <property type="project" value="InterPro"/>
</dbReference>